<dbReference type="Gene3D" id="3.40.50.720">
    <property type="entry name" value="NAD(P)-binding Rossmann-like Domain"/>
    <property type="match status" value="2"/>
</dbReference>
<dbReference type="InterPro" id="IPR050418">
    <property type="entry name" value="D-iso_2-hydroxyacid_DH_PdxB"/>
</dbReference>
<dbReference type="InterPro" id="IPR029753">
    <property type="entry name" value="D-isomer_DH_CS"/>
</dbReference>
<evidence type="ECO:0000256" key="1">
    <source>
        <dbReference type="ARBA" id="ARBA00005854"/>
    </source>
</evidence>
<dbReference type="GO" id="GO:0051287">
    <property type="term" value="F:NAD binding"/>
    <property type="evidence" value="ECO:0007669"/>
    <property type="project" value="InterPro"/>
</dbReference>
<dbReference type="InterPro" id="IPR036291">
    <property type="entry name" value="NAD(P)-bd_dom_sf"/>
</dbReference>
<dbReference type="RefSeq" id="WP_010078184.1">
    <property type="nucleotide sequence ID" value="NZ_AYYH01000002.1"/>
</dbReference>
<dbReference type="SUPFAM" id="SSF52283">
    <property type="entry name" value="Formate/glycerate dehydrogenase catalytic domain-like"/>
    <property type="match status" value="1"/>
</dbReference>
<dbReference type="Pfam" id="PF00389">
    <property type="entry name" value="2-Hacid_dh"/>
    <property type="match status" value="1"/>
</dbReference>
<keyword evidence="2 4" id="KW-0560">Oxidoreductase</keyword>
<dbReference type="InterPro" id="IPR006140">
    <property type="entry name" value="D-isomer_DH_NAD-bd"/>
</dbReference>
<comment type="caution">
    <text evidence="7">The sequence shown here is derived from an EMBL/GenBank/DDBJ whole genome shotgun (WGS) entry which is preliminary data.</text>
</comment>
<dbReference type="PANTHER" id="PTHR43761">
    <property type="entry name" value="D-ISOMER SPECIFIC 2-HYDROXYACID DEHYDROGENASE FAMILY PROTEIN (AFU_ORTHOLOGUE AFUA_1G13630)"/>
    <property type="match status" value="1"/>
</dbReference>
<evidence type="ECO:0000256" key="3">
    <source>
        <dbReference type="ARBA" id="ARBA00023027"/>
    </source>
</evidence>
<reference evidence="7 8" key="1">
    <citation type="journal article" date="2015" name="Genome Announc.">
        <title>Expanding the biotechnology potential of lactobacilli through comparative genomics of 213 strains and associated genera.</title>
        <authorList>
            <person name="Sun Z."/>
            <person name="Harris H.M."/>
            <person name="McCann A."/>
            <person name="Guo C."/>
            <person name="Argimon S."/>
            <person name="Zhang W."/>
            <person name="Yang X."/>
            <person name="Jeffery I.B."/>
            <person name="Cooney J.C."/>
            <person name="Kagawa T.F."/>
            <person name="Liu W."/>
            <person name="Song Y."/>
            <person name="Salvetti E."/>
            <person name="Wrobel A."/>
            <person name="Rasinkangas P."/>
            <person name="Parkhill J."/>
            <person name="Rea M.C."/>
            <person name="O'Sullivan O."/>
            <person name="Ritari J."/>
            <person name="Douillard F.P."/>
            <person name="Paul Ross R."/>
            <person name="Yang R."/>
            <person name="Briner A.E."/>
            <person name="Felis G.E."/>
            <person name="de Vos W.M."/>
            <person name="Barrangou R."/>
            <person name="Klaenhammer T.R."/>
            <person name="Caufield P.W."/>
            <person name="Cui Y."/>
            <person name="Zhang H."/>
            <person name="O'Toole P.W."/>
        </authorList>
    </citation>
    <scope>NUCLEOTIDE SEQUENCE [LARGE SCALE GENOMIC DNA]</scope>
    <source>
        <strain evidence="7 8">DSM 20444</strain>
    </source>
</reference>
<keyword evidence="3" id="KW-0520">NAD</keyword>
<evidence type="ECO:0000256" key="2">
    <source>
        <dbReference type="ARBA" id="ARBA00023002"/>
    </source>
</evidence>
<evidence type="ECO:0000313" key="7">
    <source>
        <dbReference type="EMBL" id="KRN11371.1"/>
    </source>
</evidence>
<dbReference type="GeneID" id="98317001"/>
<dbReference type="GO" id="GO:0016616">
    <property type="term" value="F:oxidoreductase activity, acting on the CH-OH group of donors, NAD or NADP as acceptor"/>
    <property type="evidence" value="ECO:0007669"/>
    <property type="project" value="InterPro"/>
</dbReference>
<keyword evidence="8" id="KW-1185">Reference proteome</keyword>
<dbReference type="InterPro" id="IPR006139">
    <property type="entry name" value="D-isomer_2_OHA_DH_cat_dom"/>
</dbReference>
<dbReference type="PATRIC" id="fig|1046596.6.peg.847"/>
<dbReference type="PROSITE" id="PS00671">
    <property type="entry name" value="D_2_HYDROXYACID_DH_3"/>
    <property type="match status" value="1"/>
</dbReference>
<evidence type="ECO:0000259" key="5">
    <source>
        <dbReference type="Pfam" id="PF00389"/>
    </source>
</evidence>
<evidence type="ECO:0000256" key="4">
    <source>
        <dbReference type="RuleBase" id="RU003719"/>
    </source>
</evidence>
<evidence type="ECO:0000259" key="6">
    <source>
        <dbReference type="Pfam" id="PF02826"/>
    </source>
</evidence>
<evidence type="ECO:0000313" key="8">
    <source>
        <dbReference type="Proteomes" id="UP000050898"/>
    </source>
</evidence>
<comment type="similarity">
    <text evidence="1 4">Belongs to the D-isomer specific 2-hydroxyacid dehydrogenase family.</text>
</comment>
<feature type="domain" description="D-isomer specific 2-hydroxyacid dehydrogenase NAD-binding" evidence="6">
    <location>
        <begin position="123"/>
        <end position="271"/>
    </location>
</feature>
<dbReference type="Pfam" id="PF02826">
    <property type="entry name" value="2-Hacid_dh_C"/>
    <property type="match status" value="1"/>
</dbReference>
<accession>A0A0R2E7P4</accession>
<dbReference type="Proteomes" id="UP000050898">
    <property type="component" value="Unassembled WGS sequence"/>
</dbReference>
<feature type="domain" description="D-isomer specific 2-hydroxyacid dehydrogenase catalytic" evidence="5">
    <location>
        <begin position="4"/>
        <end position="299"/>
    </location>
</feature>
<dbReference type="EMBL" id="AYYH01000002">
    <property type="protein sequence ID" value="KRN11371.1"/>
    <property type="molecule type" value="Genomic_DNA"/>
</dbReference>
<gene>
    <name evidence="7" type="ORF">FD00_GL000776</name>
</gene>
<dbReference type="AlphaFoldDB" id="A0A0R2E7P4"/>
<dbReference type="SUPFAM" id="SSF51735">
    <property type="entry name" value="NAD(P)-binding Rossmann-fold domains"/>
    <property type="match status" value="1"/>
</dbReference>
<sequence>MQLVYVVDPIADDGIILLKEKGFDVFCLPKSKSVAESLESIVPAKVTAIIIRATKITPSELESFPNLKIIARHGVGIDNLPLDYIKKNKIRLTYTPGLNAMSVAELALTLMLDLLKKIPVNRKDNFYDGELLAGKTIGLIGYGKIAQKLSLVLRPFGVDLLVYNHRPKQLTYGTQVGLDEIAKNSDIISLHIPATPGTNRIIDKSFFNKMKPNAFLINTARGALVDSDSLYSALTEHKIAGAALDVLDSGEFHSSEEFQTLKNLILTPHIGASSLEVLQQSSLRCAKEILLFKNGEPPIQSYF</sequence>
<proteinExistence type="inferred from homology"/>
<dbReference type="PANTHER" id="PTHR43761:SF1">
    <property type="entry name" value="D-ISOMER SPECIFIC 2-HYDROXYACID DEHYDROGENASE CATALYTIC DOMAIN-CONTAINING PROTEIN-RELATED"/>
    <property type="match status" value="1"/>
</dbReference>
<organism evidence="7 8">
    <name type="scientific">Liquorilactobacillus mali KCTC 3596 = DSM 20444</name>
    <dbReference type="NCBI Taxonomy" id="1046596"/>
    <lineage>
        <taxon>Bacteria</taxon>
        <taxon>Bacillati</taxon>
        <taxon>Bacillota</taxon>
        <taxon>Bacilli</taxon>
        <taxon>Lactobacillales</taxon>
        <taxon>Lactobacillaceae</taxon>
        <taxon>Liquorilactobacillus</taxon>
    </lineage>
</organism>
<name>A0A0R2E7P4_9LACO</name>
<protein>
    <submittedName>
        <fullName evidence="7">Lactate dehydrogenase related dehydrogenase</fullName>
    </submittedName>
</protein>